<dbReference type="RefSeq" id="WP_092315365.1">
    <property type="nucleotide sequence ID" value="NZ_FNTJ01000001.1"/>
</dbReference>
<dbReference type="Gene3D" id="3.40.640.10">
    <property type="entry name" value="Type I PLP-dependent aspartate aminotransferase-like (Major domain)"/>
    <property type="match status" value="1"/>
</dbReference>
<dbReference type="InterPro" id="IPR015424">
    <property type="entry name" value="PyrdxlP-dep_Trfase"/>
</dbReference>
<dbReference type="PANTHER" id="PTHR46577">
    <property type="entry name" value="HTH-TYPE TRANSCRIPTIONAL REGULATORY PROTEIN GABR"/>
    <property type="match status" value="1"/>
</dbReference>
<keyword evidence="2" id="KW-0663">Pyridoxal phosphate</keyword>
<dbReference type="InterPro" id="IPR000524">
    <property type="entry name" value="Tscrpt_reg_HTH_GntR"/>
</dbReference>
<dbReference type="SUPFAM" id="SSF46785">
    <property type="entry name" value="Winged helix' DNA-binding domain"/>
    <property type="match status" value="1"/>
</dbReference>
<dbReference type="EMBL" id="FNTJ01000001">
    <property type="protein sequence ID" value="SEC08337.1"/>
    <property type="molecule type" value="Genomic_DNA"/>
</dbReference>
<evidence type="ECO:0000256" key="4">
    <source>
        <dbReference type="ARBA" id="ARBA00023125"/>
    </source>
</evidence>
<dbReference type="Gene3D" id="1.10.10.10">
    <property type="entry name" value="Winged helix-like DNA-binding domain superfamily/Winged helix DNA-binding domain"/>
    <property type="match status" value="1"/>
</dbReference>
<dbReference type="InterPro" id="IPR036390">
    <property type="entry name" value="WH_DNA-bd_sf"/>
</dbReference>
<protein>
    <submittedName>
        <fullName evidence="7">Transcriptional regulator, GntR family</fullName>
    </submittedName>
</protein>
<dbReference type="SUPFAM" id="SSF53383">
    <property type="entry name" value="PLP-dependent transferases"/>
    <property type="match status" value="1"/>
</dbReference>
<evidence type="ECO:0000256" key="5">
    <source>
        <dbReference type="ARBA" id="ARBA00023163"/>
    </source>
</evidence>
<feature type="domain" description="HTH gntR-type" evidence="6">
    <location>
        <begin position="21"/>
        <end position="89"/>
    </location>
</feature>
<dbReference type="GO" id="GO:0030170">
    <property type="term" value="F:pyridoxal phosphate binding"/>
    <property type="evidence" value="ECO:0007669"/>
    <property type="project" value="InterPro"/>
</dbReference>
<name>A0A1H4PLL0_9PSED</name>
<keyword evidence="8" id="KW-1185">Reference proteome</keyword>
<dbReference type="GO" id="GO:0003700">
    <property type="term" value="F:DNA-binding transcription factor activity"/>
    <property type="evidence" value="ECO:0007669"/>
    <property type="project" value="InterPro"/>
</dbReference>
<dbReference type="Pfam" id="PF00392">
    <property type="entry name" value="GntR"/>
    <property type="match status" value="1"/>
</dbReference>
<evidence type="ECO:0000256" key="1">
    <source>
        <dbReference type="ARBA" id="ARBA00005384"/>
    </source>
</evidence>
<keyword evidence="4" id="KW-0238">DNA-binding</keyword>
<sequence length="493" mass="53334">MSRGKHPVPLDLPLPSLDETLGKQDSAYGALRQAILEKRLPAGCRLPSTRTLAQRWGLSRGTLEVVFDRLRSEGYVSRASGSGTRVCAVVPDLYLSAPAAAAAPCAAADLEPSCPPLGVRAGQPFVARLADPALFPLQRWTRSLTRALGSASAQSLCDADPGGLPALRQQIAEYLGQHRGIACHAGQVMITTGIRHGLDLLARSLLRPGDKVCLEDPGYLSARDLFALAGARLVPIPLEDEGIDTERLQEHRDARMVYVTPAHQAPLGMTLPVSRRLALLDWARHSQAWVVEDDYDSEFNYQGAPLAALKSLDRDDRVIYCGSFNKTLFAGLRVGFMLLPEALRPRLLATLQSTGRSVGVIEQLALADYIASGAFLRNLRAARQAYQERRDLLLAILAREAPGCYRISGQQAGLHLLLELPPGSDEAGFRQRAAEQGLLLQGLAEHCQRARRPAAVIIGYAALSLAQIRFSGSRLAALLVAEARQAQGQAQEH</sequence>
<dbReference type="PANTHER" id="PTHR46577:SF1">
    <property type="entry name" value="HTH-TYPE TRANSCRIPTIONAL REGULATORY PROTEIN GABR"/>
    <property type="match status" value="1"/>
</dbReference>
<dbReference type="SMART" id="SM00345">
    <property type="entry name" value="HTH_GNTR"/>
    <property type="match status" value="1"/>
</dbReference>
<accession>A0A1H4PLL0</accession>
<evidence type="ECO:0000259" key="6">
    <source>
        <dbReference type="PROSITE" id="PS50949"/>
    </source>
</evidence>
<dbReference type="CDD" id="cd00609">
    <property type="entry name" value="AAT_like"/>
    <property type="match status" value="1"/>
</dbReference>
<gene>
    <name evidence="7" type="ORF">SAMN05216178_3379</name>
</gene>
<organism evidence="7 8">
    <name type="scientific">Pseudomonas saponiphila</name>
    <dbReference type="NCBI Taxonomy" id="556534"/>
    <lineage>
        <taxon>Bacteria</taxon>
        <taxon>Pseudomonadati</taxon>
        <taxon>Pseudomonadota</taxon>
        <taxon>Gammaproteobacteria</taxon>
        <taxon>Pseudomonadales</taxon>
        <taxon>Pseudomonadaceae</taxon>
        <taxon>Pseudomonas</taxon>
    </lineage>
</organism>
<comment type="similarity">
    <text evidence="1">In the C-terminal section; belongs to the class-I pyridoxal-phosphate-dependent aminotransferase family.</text>
</comment>
<keyword evidence="5" id="KW-0804">Transcription</keyword>
<evidence type="ECO:0000313" key="7">
    <source>
        <dbReference type="EMBL" id="SEC08337.1"/>
    </source>
</evidence>
<dbReference type="InterPro" id="IPR004839">
    <property type="entry name" value="Aminotransferase_I/II_large"/>
</dbReference>
<dbReference type="InterPro" id="IPR036388">
    <property type="entry name" value="WH-like_DNA-bd_sf"/>
</dbReference>
<evidence type="ECO:0000256" key="3">
    <source>
        <dbReference type="ARBA" id="ARBA00023015"/>
    </source>
</evidence>
<evidence type="ECO:0000256" key="2">
    <source>
        <dbReference type="ARBA" id="ARBA00022898"/>
    </source>
</evidence>
<dbReference type="InterPro" id="IPR051446">
    <property type="entry name" value="HTH_trans_reg/aminotransferase"/>
</dbReference>
<dbReference type="PROSITE" id="PS50949">
    <property type="entry name" value="HTH_GNTR"/>
    <property type="match status" value="1"/>
</dbReference>
<reference evidence="8" key="1">
    <citation type="submission" date="2016-10" db="EMBL/GenBank/DDBJ databases">
        <authorList>
            <person name="Varghese N."/>
            <person name="Submissions S."/>
        </authorList>
    </citation>
    <scope>NUCLEOTIDE SEQUENCE [LARGE SCALE GENOMIC DNA]</scope>
    <source>
        <strain evidence="8">DSM 9751</strain>
    </source>
</reference>
<dbReference type="GO" id="GO:0003677">
    <property type="term" value="F:DNA binding"/>
    <property type="evidence" value="ECO:0007669"/>
    <property type="project" value="UniProtKB-KW"/>
</dbReference>
<proteinExistence type="inferred from homology"/>
<dbReference type="CDD" id="cd07377">
    <property type="entry name" value="WHTH_GntR"/>
    <property type="match status" value="1"/>
</dbReference>
<dbReference type="Pfam" id="PF00155">
    <property type="entry name" value="Aminotran_1_2"/>
    <property type="match status" value="1"/>
</dbReference>
<dbReference type="PRINTS" id="PR00035">
    <property type="entry name" value="HTHGNTR"/>
</dbReference>
<dbReference type="InterPro" id="IPR015421">
    <property type="entry name" value="PyrdxlP-dep_Trfase_major"/>
</dbReference>
<dbReference type="AlphaFoldDB" id="A0A1H4PLL0"/>
<evidence type="ECO:0000313" key="8">
    <source>
        <dbReference type="Proteomes" id="UP000198982"/>
    </source>
</evidence>
<dbReference type="Proteomes" id="UP000198982">
    <property type="component" value="Unassembled WGS sequence"/>
</dbReference>
<keyword evidence="3" id="KW-0805">Transcription regulation</keyword>